<proteinExistence type="predicted"/>
<name>A0A4Z2G205_9TELE</name>
<evidence type="ECO:0000256" key="1">
    <source>
        <dbReference type="SAM" id="MobiDB-lite"/>
    </source>
</evidence>
<reference evidence="2 3" key="1">
    <citation type="submission" date="2019-03" db="EMBL/GenBank/DDBJ databases">
        <title>First draft genome of Liparis tanakae, snailfish: a comprehensive survey of snailfish specific genes.</title>
        <authorList>
            <person name="Kim W."/>
            <person name="Song I."/>
            <person name="Jeong J.-H."/>
            <person name="Kim D."/>
            <person name="Kim S."/>
            <person name="Ryu S."/>
            <person name="Song J.Y."/>
            <person name="Lee S.K."/>
        </authorList>
    </citation>
    <scope>NUCLEOTIDE SEQUENCE [LARGE SCALE GENOMIC DNA]</scope>
    <source>
        <tissue evidence="2">Muscle</tissue>
    </source>
</reference>
<dbReference type="EMBL" id="SRLO01000736">
    <property type="protein sequence ID" value="TNN47569.1"/>
    <property type="molecule type" value="Genomic_DNA"/>
</dbReference>
<dbReference type="AlphaFoldDB" id="A0A4Z2G205"/>
<feature type="compositionally biased region" description="Basic residues" evidence="1">
    <location>
        <begin position="7"/>
        <end position="22"/>
    </location>
</feature>
<feature type="region of interest" description="Disordered" evidence="1">
    <location>
        <begin position="1"/>
        <end position="28"/>
    </location>
</feature>
<protein>
    <submittedName>
        <fullName evidence="2">Uncharacterized protein</fullName>
    </submittedName>
</protein>
<gene>
    <name evidence="2" type="ORF">EYF80_042235</name>
</gene>
<organism evidence="2 3">
    <name type="scientific">Liparis tanakae</name>
    <name type="common">Tanaka's snailfish</name>
    <dbReference type="NCBI Taxonomy" id="230148"/>
    <lineage>
        <taxon>Eukaryota</taxon>
        <taxon>Metazoa</taxon>
        <taxon>Chordata</taxon>
        <taxon>Craniata</taxon>
        <taxon>Vertebrata</taxon>
        <taxon>Euteleostomi</taxon>
        <taxon>Actinopterygii</taxon>
        <taxon>Neopterygii</taxon>
        <taxon>Teleostei</taxon>
        <taxon>Neoteleostei</taxon>
        <taxon>Acanthomorphata</taxon>
        <taxon>Eupercaria</taxon>
        <taxon>Perciformes</taxon>
        <taxon>Cottioidei</taxon>
        <taxon>Cottales</taxon>
        <taxon>Liparidae</taxon>
        <taxon>Liparis</taxon>
    </lineage>
</organism>
<evidence type="ECO:0000313" key="3">
    <source>
        <dbReference type="Proteomes" id="UP000314294"/>
    </source>
</evidence>
<accession>A0A4Z2G205</accession>
<keyword evidence="3" id="KW-1185">Reference proteome</keyword>
<sequence length="174" mass="19265">MEMAGLRPRRRSRRPVARRKKVGSQSGGIASTKYWMAQFERPVGREPQPDIPLHVVVPFIPFSCVIFSHSATSFAQRPFLGSSTPSGERGKKKEGRRAAIVCLGRAQITSRDTEPPAADPRSALPTHVCQIAQRIVLLLLFAFLLMGIMDSNSPWEKTLISRGLIRGTEPSKLC</sequence>
<comment type="caution">
    <text evidence="2">The sequence shown here is derived from an EMBL/GenBank/DDBJ whole genome shotgun (WGS) entry which is preliminary data.</text>
</comment>
<dbReference type="Proteomes" id="UP000314294">
    <property type="component" value="Unassembled WGS sequence"/>
</dbReference>
<evidence type="ECO:0000313" key="2">
    <source>
        <dbReference type="EMBL" id="TNN47569.1"/>
    </source>
</evidence>